<organism evidence="7 8">
    <name type="scientific">Mytilus coruscus</name>
    <name type="common">Sea mussel</name>
    <dbReference type="NCBI Taxonomy" id="42192"/>
    <lineage>
        <taxon>Eukaryota</taxon>
        <taxon>Metazoa</taxon>
        <taxon>Spiralia</taxon>
        <taxon>Lophotrochozoa</taxon>
        <taxon>Mollusca</taxon>
        <taxon>Bivalvia</taxon>
        <taxon>Autobranchia</taxon>
        <taxon>Pteriomorphia</taxon>
        <taxon>Mytilida</taxon>
        <taxon>Mytiloidea</taxon>
        <taxon>Mytilidae</taxon>
        <taxon>Mytilinae</taxon>
        <taxon>Mytilus</taxon>
    </lineage>
</organism>
<dbReference type="PANTHER" id="PTHR46383">
    <property type="entry name" value="ASPARTATE AMINOTRANSFERASE"/>
    <property type="match status" value="1"/>
</dbReference>
<evidence type="ECO:0000259" key="6">
    <source>
        <dbReference type="Pfam" id="PF00155"/>
    </source>
</evidence>
<dbReference type="PROSITE" id="PS00105">
    <property type="entry name" value="AA_TRANSFER_CLASS_1"/>
    <property type="match status" value="1"/>
</dbReference>
<sequence length="436" mass="49487">MADLVRPDLQNYSPASNLSLNEEIRKRLAAGETIYHFAFGQSPFPVIETAVEALKEYVGENAYLPVSGTLELRQSIAKFHKHFEDLDIDPDNIIVAPGSKELIFLLLQIFNGDVLIISPSWTTYHPQARLSHHKPIIVNTTLDKEWKITPEDIEKVVRENEIHKNRIIIMNNPDNPSGTSYTREELKKLSDCFRLHNILVLSDEIYGRLHYDQDHSSILKYYHEGTILSTGLSKWASAGGWRVGYHVFPTELSSLKKAVRSAASHTYSCCPAPMQYAITKMFQDLDAIDSYTKHCSRIMMAVGNYCQRELTSVGVRCVVPKSGYYIFPDFEIIKPMLNKRGITTCEQMCLAMTDECSVVVMAGGPAFLRPVDELTTRLCYVPFDGKGALQASRKISLDKPLPEKFVQEYCTPVYDGIQALKNWVMKHTEQQINNKR</sequence>
<evidence type="ECO:0000313" key="7">
    <source>
        <dbReference type="EMBL" id="CAC5384532.1"/>
    </source>
</evidence>
<protein>
    <recommendedName>
        <fullName evidence="6">Aminotransferase class I/classII large domain-containing protein</fullName>
    </recommendedName>
</protein>
<dbReference type="EMBL" id="CACVKT020003581">
    <property type="protein sequence ID" value="CAC5384532.1"/>
    <property type="molecule type" value="Genomic_DNA"/>
</dbReference>
<dbReference type="CDD" id="cd00609">
    <property type="entry name" value="AAT_like"/>
    <property type="match status" value="1"/>
</dbReference>
<evidence type="ECO:0000256" key="4">
    <source>
        <dbReference type="ARBA" id="ARBA00022679"/>
    </source>
</evidence>
<feature type="domain" description="Aminotransferase class I/classII large" evidence="6">
    <location>
        <begin position="37"/>
        <end position="367"/>
    </location>
</feature>
<dbReference type="GO" id="GO:0008483">
    <property type="term" value="F:transaminase activity"/>
    <property type="evidence" value="ECO:0007669"/>
    <property type="project" value="UniProtKB-KW"/>
</dbReference>
<evidence type="ECO:0000256" key="1">
    <source>
        <dbReference type="ARBA" id="ARBA00001933"/>
    </source>
</evidence>
<evidence type="ECO:0000313" key="8">
    <source>
        <dbReference type="Proteomes" id="UP000507470"/>
    </source>
</evidence>
<dbReference type="InterPro" id="IPR015421">
    <property type="entry name" value="PyrdxlP-dep_Trfase_major"/>
</dbReference>
<evidence type="ECO:0000256" key="3">
    <source>
        <dbReference type="ARBA" id="ARBA00022576"/>
    </source>
</evidence>
<dbReference type="PANTHER" id="PTHR46383:SF1">
    <property type="entry name" value="ASPARTATE AMINOTRANSFERASE"/>
    <property type="match status" value="1"/>
</dbReference>
<dbReference type="InterPro" id="IPR004839">
    <property type="entry name" value="Aminotransferase_I/II_large"/>
</dbReference>
<dbReference type="SUPFAM" id="SSF53383">
    <property type="entry name" value="PLP-dependent transferases"/>
    <property type="match status" value="1"/>
</dbReference>
<keyword evidence="4" id="KW-0808">Transferase</keyword>
<dbReference type="GO" id="GO:0006520">
    <property type="term" value="P:amino acid metabolic process"/>
    <property type="evidence" value="ECO:0007669"/>
    <property type="project" value="InterPro"/>
</dbReference>
<dbReference type="GO" id="GO:0030170">
    <property type="term" value="F:pyridoxal phosphate binding"/>
    <property type="evidence" value="ECO:0007669"/>
    <property type="project" value="InterPro"/>
</dbReference>
<keyword evidence="8" id="KW-1185">Reference proteome</keyword>
<dbReference type="Pfam" id="PF00155">
    <property type="entry name" value="Aminotran_1_2"/>
    <property type="match status" value="1"/>
</dbReference>
<dbReference type="InterPro" id="IPR015424">
    <property type="entry name" value="PyrdxlP-dep_Trfase"/>
</dbReference>
<keyword evidence="3" id="KW-0032">Aminotransferase</keyword>
<dbReference type="OrthoDB" id="7042322at2759"/>
<keyword evidence="5" id="KW-0663">Pyridoxal phosphate</keyword>
<name>A0A6J8BLL7_MYTCO</name>
<comment type="cofactor">
    <cofactor evidence="1">
        <name>pyridoxal 5'-phosphate</name>
        <dbReference type="ChEBI" id="CHEBI:597326"/>
    </cofactor>
</comment>
<dbReference type="InterPro" id="IPR050596">
    <property type="entry name" value="AspAT/PAT-like"/>
</dbReference>
<dbReference type="AlphaFoldDB" id="A0A6J8BLL7"/>
<evidence type="ECO:0000256" key="2">
    <source>
        <dbReference type="ARBA" id="ARBA00007441"/>
    </source>
</evidence>
<dbReference type="Gene3D" id="3.90.1150.10">
    <property type="entry name" value="Aspartate Aminotransferase, domain 1"/>
    <property type="match status" value="1"/>
</dbReference>
<comment type="similarity">
    <text evidence="2">Belongs to the class-I pyridoxal-phosphate-dependent aminotransferase family.</text>
</comment>
<proteinExistence type="inferred from homology"/>
<reference evidence="7 8" key="1">
    <citation type="submission" date="2020-06" db="EMBL/GenBank/DDBJ databases">
        <authorList>
            <person name="Li R."/>
            <person name="Bekaert M."/>
        </authorList>
    </citation>
    <scope>NUCLEOTIDE SEQUENCE [LARGE SCALE GENOMIC DNA]</scope>
    <source>
        <strain evidence="8">wild</strain>
    </source>
</reference>
<accession>A0A6J8BLL7</accession>
<evidence type="ECO:0000256" key="5">
    <source>
        <dbReference type="ARBA" id="ARBA00022898"/>
    </source>
</evidence>
<gene>
    <name evidence="7" type="ORF">MCOR_20161</name>
</gene>
<dbReference type="Proteomes" id="UP000507470">
    <property type="component" value="Unassembled WGS sequence"/>
</dbReference>
<dbReference type="Gene3D" id="3.40.640.10">
    <property type="entry name" value="Type I PLP-dependent aspartate aminotransferase-like (Major domain)"/>
    <property type="match status" value="1"/>
</dbReference>
<dbReference type="InterPro" id="IPR015422">
    <property type="entry name" value="PyrdxlP-dep_Trfase_small"/>
</dbReference>
<dbReference type="InterPro" id="IPR004838">
    <property type="entry name" value="NHTrfase_class1_PyrdxlP-BS"/>
</dbReference>